<proteinExistence type="predicted"/>
<dbReference type="EMBL" id="FNCS01000033">
    <property type="protein sequence ID" value="SDH21751.1"/>
    <property type="molecule type" value="Genomic_DNA"/>
</dbReference>
<dbReference type="Pfam" id="PF09926">
    <property type="entry name" value="DUF2158"/>
    <property type="match status" value="1"/>
</dbReference>
<organism evidence="1 2">
    <name type="scientific">Pelagibacterium luteolum</name>
    <dbReference type="NCBI Taxonomy" id="440168"/>
    <lineage>
        <taxon>Bacteria</taxon>
        <taxon>Pseudomonadati</taxon>
        <taxon>Pseudomonadota</taxon>
        <taxon>Alphaproteobacteria</taxon>
        <taxon>Hyphomicrobiales</taxon>
        <taxon>Devosiaceae</taxon>
        <taxon>Pelagibacterium</taxon>
    </lineage>
</organism>
<dbReference type="InterPro" id="IPR019226">
    <property type="entry name" value="DUF2158"/>
</dbReference>
<sequence length="63" mass="6881">MTYKLGDVVKLKSGGPAMTVVSEAGNDNKIDCQWFNEDRSRYELANGRFDPSALTETPSVAAK</sequence>
<protein>
    <submittedName>
        <fullName evidence="1">Uncharacterized small protein</fullName>
    </submittedName>
</protein>
<evidence type="ECO:0000313" key="2">
    <source>
        <dbReference type="Proteomes" id="UP000199495"/>
    </source>
</evidence>
<accession>A0A1G8ALB8</accession>
<evidence type="ECO:0000313" key="1">
    <source>
        <dbReference type="EMBL" id="SDH21751.1"/>
    </source>
</evidence>
<name>A0A1G8ALB8_9HYPH</name>
<dbReference type="AlphaFoldDB" id="A0A1G8ALB8"/>
<keyword evidence="2" id="KW-1185">Reference proteome</keyword>
<dbReference type="Proteomes" id="UP000199495">
    <property type="component" value="Unassembled WGS sequence"/>
</dbReference>
<gene>
    <name evidence="1" type="ORF">SAMN04487974_1333</name>
</gene>
<dbReference type="RefSeq" id="WP_176762797.1">
    <property type="nucleotide sequence ID" value="NZ_FNCS01000033.1"/>
</dbReference>
<reference evidence="1 2" key="1">
    <citation type="submission" date="2016-10" db="EMBL/GenBank/DDBJ databases">
        <authorList>
            <person name="de Groot N.N."/>
        </authorList>
    </citation>
    <scope>NUCLEOTIDE SEQUENCE [LARGE SCALE GENOMIC DNA]</scope>
    <source>
        <strain evidence="1 2">CGMCC 1.10267</strain>
    </source>
</reference>